<gene>
    <name evidence="2" type="ORF">ACG5V6_14940</name>
</gene>
<evidence type="ECO:0000256" key="1">
    <source>
        <dbReference type="SAM" id="MobiDB-lite"/>
    </source>
</evidence>
<keyword evidence="3" id="KW-1185">Reference proteome</keyword>
<name>A0ABW7HUW3_9ACTN</name>
<dbReference type="EMBL" id="JBIHMK010000051">
    <property type="protein sequence ID" value="MFH0249507.1"/>
    <property type="molecule type" value="Genomic_DNA"/>
</dbReference>
<proteinExistence type="predicted"/>
<reference evidence="2 3" key="1">
    <citation type="submission" date="2024-10" db="EMBL/GenBank/DDBJ databases">
        <authorList>
            <person name="Cho J.-C."/>
        </authorList>
    </citation>
    <scope>NUCLEOTIDE SEQUENCE [LARGE SCALE GENOMIC DNA]</scope>
    <source>
        <strain evidence="2 3">KCTC29696</strain>
    </source>
</reference>
<evidence type="ECO:0000313" key="3">
    <source>
        <dbReference type="Proteomes" id="UP001607069"/>
    </source>
</evidence>
<dbReference type="RefSeq" id="WP_279948205.1">
    <property type="nucleotide sequence ID" value="NZ_BAABEN010000002.1"/>
</dbReference>
<evidence type="ECO:0000313" key="2">
    <source>
        <dbReference type="EMBL" id="MFH0249507.1"/>
    </source>
</evidence>
<accession>A0ABW7HUW3</accession>
<protein>
    <submittedName>
        <fullName evidence="2">Uncharacterized protein</fullName>
    </submittedName>
</protein>
<organism evidence="2 3">
    <name type="scientific">Streptomyces chitinivorans</name>
    <dbReference type="NCBI Taxonomy" id="1257027"/>
    <lineage>
        <taxon>Bacteria</taxon>
        <taxon>Bacillati</taxon>
        <taxon>Actinomycetota</taxon>
        <taxon>Actinomycetes</taxon>
        <taxon>Kitasatosporales</taxon>
        <taxon>Streptomycetaceae</taxon>
        <taxon>Streptomyces</taxon>
    </lineage>
</organism>
<sequence length="107" mass="11996">MSTPTRIYTPAERRRRAALVARGTRQAFADAVDPRIQRQLDAIDAAAADRAAREQAALQRQLEEAKNDLATARAAEKAAAREERTAARTARKAAEDRLRRCERALRR</sequence>
<dbReference type="Proteomes" id="UP001607069">
    <property type="component" value="Unassembled WGS sequence"/>
</dbReference>
<feature type="region of interest" description="Disordered" evidence="1">
    <location>
        <begin position="82"/>
        <end position="107"/>
    </location>
</feature>
<comment type="caution">
    <text evidence="2">The sequence shown here is derived from an EMBL/GenBank/DDBJ whole genome shotgun (WGS) entry which is preliminary data.</text>
</comment>